<dbReference type="EMBL" id="CP011388">
    <property type="protein sequence ID" value="ANE47500.1"/>
    <property type="molecule type" value="Genomic_DNA"/>
</dbReference>
<dbReference type="InterPro" id="IPR029063">
    <property type="entry name" value="SAM-dependent_MTases_sf"/>
</dbReference>
<dbReference type="CDD" id="cd02440">
    <property type="entry name" value="AdoMet_MTases"/>
    <property type="match status" value="1"/>
</dbReference>
<evidence type="ECO:0000313" key="4">
    <source>
        <dbReference type="EMBL" id="ANE47500.1"/>
    </source>
</evidence>
<keyword evidence="1 4" id="KW-0489">Methyltransferase</keyword>
<protein>
    <submittedName>
        <fullName evidence="4">DNA methyltransferase</fullName>
    </submittedName>
</protein>
<dbReference type="GO" id="GO:0008168">
    <property type="term" value="F:methyltransferase activity"/>
    <property type="evidence" value="ECO:0007669"/>
    <property type="project" value="UniProtKB-KW"/>
</dbReference>
<proteinExistence type="predicted"/>
<dbReference type="PANTHER" id="PTHR43542">
    <property type="entry name" value="METHYLTRANSFERASE"/>
    <property type="match status" value="1"/>
</dbReference>
<accession>A0A172TKF4</accession>
<gene>
    <name evidence="4" type="ORF">SY83_15790</name>
</gene>
<sequence length="203" mass="22621">MRVISGTAKGRSLKAVPGQGTRPTTDKVKEAIFSMIGPYFDGGMVLDLFAGTGGLGIEALSRGMDQGIFIDIEKKSLDVIQDNLKSTRLDAKAETYRNDATRALKALAKRGLTFDLVFLDPPYRMKHVEELVSYMEENALLAEAAVIVVEHDAKHHYPEQMGGAQQHRRVEYGEIAVTVYRFTRNVGQTPDEIEENDHERTTH</sequence>
<name>A0A172TKF4_9BACL</name>
<dbReference type="PROSITE" id="PS00092">
    <property type="entry name" value="N6_MTASE"/>
    <property type="match status" value="1"/>
</dbReference>
<dbReference type="SUPFAM" id="SSF53335">
    <property type="entry name" value="S-adenosyl-L-methionine-dependent methyltransferases"/>
    <property type="match status" value="1"/>
</dbReference>
<dbReference type="Gene3D" id="3.40.50.150">
    <property type="entry name" value="Vaccinia Virus protein VP39"/>
    <property type="match status" value="1"/>
</dbReference>
<dbReference type="AlphaFoldDB" id="A0A172TKF4"/>
<dbReference type="RefSeq" id="WP_068608245.1">
    <property type="nucleotide sequence ID" value="NZ_CP011388.1"/>
</dbReference>
<organism evidence="4 5">
    <name type="scientific">Paenibacillus swuensis</name>
    <dbReference type="NCBI Taxonomy" id="1178515"/>
    <lineage>
        <taxon>Bacteria</taxon>
        <taxon>Bacillati</taxon>
        <taxon>Bacillota</taxon>
        <taxon>Bacilli</taxon>
        <taxon>Bacillales</taxon>
        <taxon>Paenibacillaceae</taxon>
        <taxon>Paenibacillus</taxon>
    </lineage>
</organism>
<dbReference type="PIRSF" id="PIRSF004553">
    <property type="entry name" value="CHP00095"/>
    <property type="match status" value="1"/>
</dbReference>
<dbReference type="GO" id="GO:0031167">
    <property type="term" value="P:rRNA methylation"/>
    <property type="evidence" value="ECO:0007669"/>
    <property type="project" value="InterPro"/>
</dbReference>
<dbReference type="GO" id="GO:0003676">
    <property type="term" value="F:nucleic acid binding"/>
    <property type="evidence" value="ECO:0007669"/>
    <property type="project" value="InterPro"/>
</dbReference>
<keyword evidence="2 4" id="KW-0808">Transferase</keyword>
<dbReference type="Pfam" id="PF03602">
    <property type="entry name" value="Cons_hypoth95"/>
    <property type="match status" value="1"/>
</dbReference>
<dbReference type="InterPro" id="IPR004398">
    <property type="entry name" value="RNA_MeTrfase_RsmD"/>
</dbReference>
<dbReference type="STRING" id="1178515.SY83_15790"/>
<dbReference type="PANTHER" id="PTHR43542:SF1">
    <property type="entry name" value="METHYLTRANSFERASE"/>
    <property type="match status" value="1"/>
</dbReference>
<dbReference type="Proteomes" id="UP000076927">
    <property type="component" value="Chromosome"/>
</dbReference>
<dbReference type="NCBIfam" id="TIGR00095">
    <property type="entry name" value="16S rRNA (guanine(966)-N(2))-methyltransferase RsmD"/>
    <property type="match status" value="1"/>
</dbReference>
<evidence type="ECO:0000256" key="3">
    <source>
        <dbReference type="SAM" id="MobiDB-lite"/>
    </source>
</evidence>
<dbReference type="KEGG" id="pswu:SY83_15790"/>
<evidence type="ECO:0000256" key="1">
    <source>
        <dbReference type="ARBA" id="ARBA00022603"/>
    </source>
</evidence>
<dbReference type="InterPro" id="IPR002052">
    <property type="entry name" value="DNA_methylase_N6_adenine_CS"/>
</dbReference>
<reference evidence="4 5" key="1">
    <citation type="submission" date="2015-01" db="EMBL/GenBank/DDBJ databases">
        <title>Paenibacillus swuensis/DY6/whole genome sequencing.</title>
        <authorList>
            <person name="Kim M.K."/>
            <person name="Srinivasan S."/>
            <person name="Lee J.-J."/>
        </authorList>
    </citation>
    <scope>NUCLEOTIDE SEQUENCE [LARGE SCALE GENOMIC DNA]</scope>
    <source>
        <strain evidence="4 5">DY6</strain>
    </source>
</reference>
<feature type="region of interest" description="Disordered" evidence="3">
    <location>
        <begin position="1"/>
        <end position="23"/>
    </location>
</feature>
<dbReference type="OrthoDB" id="9803017at2"/>
<dbReference type="PATRIC" id="fig|1178515.4.peg.3175"/>
<keyword evidence="5" id="KW-1185">Reference proteome</keyword>
<evidence type="ECO:0000313" key="5">
    <source>
        <dbReference type="Proteomes" id="UP000076927"/>
    </source>
</evidence>
<evidence type="ECO:0000256" key="2">
    <source>
        <dbReference type="ARBA" id="ARBA00022679"/>
    </source>
</evidence>